<dbReference type="GO" id="GO:0003700">
    <property type="term" value="F:DNA-binding transcription factor activity"/>
    <property type="evidence" value="ECO:0007669"/>
    <property type="project" value="InterPro"/>
</dbReference>
<dbReference type="Pfam" id="PF12802">
    <property type="entry name" value="MarR_2"/>
    <property type="match status" value="1"/>
</dbReference>
<comment type="caution">
    <text evidence="5">The sequence shown here is derived from an EMBL/GenBank/DDBJ whole genome shotgun (WGS) entry which is preliminary data.</text>
</comment>
<dbReference type="PROSITE" id="PS50995">
    <property type="entry name" value="HTH_MARR_2"/>
    <property type="match status" value="1"/>
</dbReference>
<keyword evidence="6" id="KW-1185">Reference proteome</keyword>
<dbReference type="GO" id="GO:0003677">
    <property type="term" value="F:DNA binding"/>
    <property type="evidence" value="ECO:0007669"/>
    <property type="project" value="UniProtKB-KW"/>
</dbReference>
<evidence type="ECO:0000256" key="2">
    <source>
        <dbReference type="ARBA" id="ARBA00023125"/>
    </source>
</evidence>
<sequence>MSEEMREITKIAREVSKFTVKTMKAEGIGTGEFDFIHVIRHNPGITQKGIREILGLDKGACARRTASLEAKGYLIRKQDENDKRNWKLYASDKVERLKLSKVEIENIYYDWLIQGFNEEEKKTFYFLLHTLYLRNKTESKAGFPHVQKAVKEHENQ</sequence>
<keyword evidence="2" id="KW-0238">DNA-binding</keyword>
<dbReference type="InterPro" id="IPR036388">
    <property type="entry name" value="WH-like_DNA-bd_sf"/>
</dbReference>
<accession>A0A3N0HZX2</accession>
<evidence type="ECO:0000256" key="1">
    <source>
        <dbReference type="ARBA" id="ARBA00023015"/>
    </source>
</evidence>
<evidence type="ECO:0000313" key="6">
    <source>
        <dbReference type="Proteomes" id="UP000276568"/>
    </source>
</evidence>
<dbReference type="PRINTS" id="PR00598">
    <property type="entry name" value="HTHMARR"/>
</dbReference>
<protein>
    <submittedName>
        <fullName evidence="5">MarR family transcriptional regulator</fullName>
    </submittedName>
</protein>
<dbReference type="Proteomes" id="UP000276568">
    <property type="component" value="Unassembled WGS sequence"/>
</dbReference>
<dbReference type="OrthoDB" id="2389730at2"/>
<dbReference type="SMART" id="SM00347">
    <property type="entry name" value="HTH_MARR"/>
    <property type="match status" value="1"/>
</dbReference>
<gene>
    <name evidence="5" type="ORF">EDX97_05820</name>
</gene>
<reference evidence="5 6" key="1">
    <citation type="submission" date="2018-11" db="EMBL/GenBank/DDBJ databases">
        <title>Clostridium sp. nov., a member of the family Erysipelotrichaceae isolated from pig faeces.</title>
        <authorList>
            <person name="Chang Y.-H."/>
        </authorList>
    </citation>
    <scope>NUCLEOTIDE SEQUENCE [LARGE SCALE GENOMIC DNA]</scope>
    <source>
        <strain evidence="5 6">YH-panp20</strain>
    </source>
</reference>
<dbReference type="AlphaFoldDB" id="A0A3N0HZX2"/>
<dbReference type="RefSeq" id="WP_128520235.1">
    <property type="nucleotide sequence ID" value="NZ_JAQXZP010000043.1"/>
</dbReference>
<dbReference type="EMBL" id="RJQC01000002">
    <property type="protein sequence ID" value="RNM30311.1"/>
    <property type="molecule type" value="Genomic_DNA"/>
</dbReference>
<evidence type="ECO:0000259" key="4">
    <source>
        <dbReference type="PROSITE" id="PS50995"/>
    </source>
</evidence>
<dbReference type="PANTHER" id="PTHR42756:SF2">
    <property type="entry name" value="MARR FAMILY REGULATORY PROTEIN"/>
    <property type="match status" value="1"/>
</dbReference>
<keyword evidence="3" id="KW-0804">Transcription</keyword>
<feature type="domain" description="HTH marR-type" evidence="4">
    <location>
        <begin position="1"/>
        <end position="133"/>
    </location>
</feature>
<organism evidence="5 6">
    <name type="scientific">Absicoccus porci</name>
    <dbReference type="NCBI Taxonomy" id="2486576"/>
    <lineage>
        <taxon>Bacteria</taxon>
        <taxon>Bacillati</taxon>
        <taxon>Bacillota</taxon>
        <taxon>Erysipelotrichia</taxon>
        <taxon>Erysipelotrichales</taxon>
        <taxon>Erysipelotrichaceae</taxon>
        <taxon>Absicoccus</taxon>
    </lineage>
</organism>
<name>A0A3N0HZX2_9FIRM</name>
<keyword evidence="1" id="KW-0805">Transcription regulation</keyword>
<dbReference type="InterPro" id="IPR000835">
    <property type="entry name" value="HTH_MarR-typ"/>
</dbReference>
<dbReference type="PANTHER" id="PTHR42756">
    <property type="entry name" value="TRANSCRIPTIONAL REGULATOR, MARR"/>
    <property type="match status" value="1"/>
</dbReference>
<dbReference type="InterPro" id="IPR036390">
    <property type="entry name" value="WH_DNA-bd_sf"/>
</dbReference>
<dbReference type="SUPFAM" id="SSF46785">
    <property type="entry name" value="Winged helix' DNA-binding domain"/>
    <property type="match status" value="1"/>
</dbReference>
<proteinExistence type="predicted"/>
<evidence type="ECO:0000256" key="3">
    <source>
        <dbReference type="ARBA" id="ARBA00023163"/>
    </source>
</evidence>
<dbReference type="Gene3D" id="1.10.10.10">
    <property type="entry name" value="Winged helix-like DNA-binding domain superfamily/Winged helix DNA-binding domain"/>
    <property type="match status" value="1"/>
</dbReference>
<evidence type="ECO:0000313" key="5">
    <source>
        <dbReference type="EMBL" id="RNM30311.1"/>
    </source>
</evidence>